<name>A0A2W7MUH6_9BACT</name>
<dbReference type="OrthoDB" id="9797574at2"/>
<dbReference type="RefSeq" id="WP_111446908.1">
    <property type="nucleotide sequence ID" value="NZ_QKZK01000038.1"/>
</dbReference>
<proteinExistence type="predicted"/>
<keyword evidence="4" id="KW-1185">Reference proteome</keyword>
<dbReference type="EMBL" id="QKZK01000038">
    <property type="protein sequence ID" value="PZX11688.1"/>
    <property type="molecule type" value="Genomic_DNA"/>
</dbReference>
<dbReference type="AlphaFoldDB" id="A0A2W7MUH6"/>
<feature type="domain" description="Restriction endonuclease type II EcoRII N-terminal" evidence="2">
    <location>
        <begin position="13"/>
        <end position="135"/>
    </location>
</feature>
<keyword evidence="3" id="KW-0378">Hydrolase</keyword>
<gene>
    <name evidence="3" type="ORF">LX69_03100</name>
</gene>
<evidence type="ECO:0000313" key="3">
    <source>
        <dbReference type="EMBL" id="PZX11688.1"/>
    </source>
</evidence>
<organism evidence="3 4">
    <name type="scientific">Breznakibacter xylanolyticus</name>
    <dbReference type="NCBI Taxonomy" id="990"/>
    <lineage>
        <taxon>Bacteria</taxon>
        <taxon>Pseudomonadati</taxon>
        <taxon>Bacteroidota</taxon>
        <taxon>Bacteroidia</taxon>
        <taxon>Marinilabiliales</taxon>
        <taxon>Marinilabiliaceae</taxon>
        <taxon>Breznakibacter</taxon>
    </lineage>
</organism>
<dbReference type="GO" id="GO:0009036">
    <property type="term" value="F:type II site-specific deoxyribonuclease activity"/>
    <property type="evidence" value="ECO:0007669"/>
    <property type="project" value="InterPro"/>
</dbReference>
<keyword evidence="3" id="KW-0255">Endonuclease</keyword>
<feature type="domain" description="Restriction endonuclease type II EcoRII C-terminal" evidence="1">
    <location>
        <begin position="219"/>
        <end position="382"/>
    </location>
</feature>
<evidence type="ECO:0000259" key="1">
    <source>
        <dbReference type="Pfam" id="PF09019"/>
    </source>
</evidence>
<dbReference type="GO" id="GO:0009307">
    <property type="term" value="P:DNA restriction-modification system"/>
    <property type="evidence" value="ECO:0007669"/>
    <property type="project" value="InterPro"/>
</dbReference>
<protein>
    <submittedName>
        <fullName evidence="3">Restriction endonuclease EcoRII</fullName>
    </submittedName>
</protein>
<dbReference type="Gene3D" id="3.40.91.80">
    <property type="match status" value="1"/>
</dbReference>
<dbReference type="InterPro" id="IPR015300">
    <property type="entry name" value="DNA-bd_pseudobarrel_sf"/>
</dbReference>
<comment type="caution">
    <text evidence="3">The sequence shown here is derived from an EMBL/GenBank/DDBJ whole genome shotgun (WGS) entry which is preliminary data.</text>
</comment>
<dbReference type="Proteomes" id="UP000249239">
    <property type="component" value="Unassembled WGS sequence"/>
</dbReference>
<dbReference type="SUPFAM" id="SSF52980">
    <property type="entry name" value="Restriction endonuclease-like"/>
    <property type="match status" value="1"/>
</dbReference>
<dbReference type="Pfam" id="PF09217">
    <property type="entry name" value="EcoRII-N"/>
    <property type="match status" value="1"/>
</dbReference>
<dbReference type="InterPro" id="IPR038365">
    <property type="entry name" value="EcoRII_C_sf"/>
</dbReference>
<dbReference type="InterPro" id="IPR015109">
    <property type="entry name" value="Restrct_endonuc_II_EcoRII_C"/>
</dbReference>
<dbReference type="GO" id="GO:0003677">
    <property type="term" value="F:DNA binding"/>
    <property type="evidence" value="ECO:0007669"/>
    <property type="project" value="InterPro"/>
</dbReference>
<dbReference type="Pfam" id="PF09019">
    <property type="entry name" value="EcoRII-C"/>
    <property type="match status" value="1"/>
</dbReference>
<accession>A0A2W7MUH6</accession>
<dbReference type="SUPFAM" id="SSF101936">
    <property type="entry name" value="DNA-binding pseudobarrel domain"/>
    <property type="match status" value="1"/>
</dbReference>
<keyword evidence="3" id="KW-0540">Nuclease</keyword>
<dbReference type="InterPro" id="IPR023372">
    <property type="entry name" value="Rest_endonuc_II_EcoRII_N"/>
</dbReference>
<evidence type="ECO:0000259" key="2">
    <source>
        <dbReference type="Pfam" id="PF09217"/>
    </source>
</evidence>
<dbReference type="CDD" id="cd10016">
    <property type="entry name" value="EcoRII_N"/>
    <property type="match status" value="1"/>
</dbReference>
<sequence length="390" mass="45741">MSDIANIAIESVNKSKTSFCKFISANDAGKTGGHQEGFYIPKNSIPLMFDSPRQKGKNDERFITIKWQNDFETQSRFIYYGQGTRNEYRLTRFGRGFPFLTTNNVGDLFILSHIENDYYEGFVLQSDEDIEEFFAAFNISSNETNRLIEKQITITAEERLLQCFNLYLSTLKCDFPSTIDLATNARNCYLKTFNIKPSQIITHPDSELINWLNSEYQLFKTIENVRYSERIKTPFVNVEELVECANTILNRRKSRAGKSLEHHLAEVFNNFKLEYQSQVITEENKRPDFIFPNSVQYHNQSYPSDKLVFLASKTTCKDRWRQILNEADRIKYKYLFTLQQGISSNQLAEMYKYDVRLVVPQPYLSSFPEEYRPQIHTLNSFIHLVQEKQN</sequence>
<reference evidence="3 4" key="1">
    <citation type="submission" date="2018-06" db="EMBL/GenBank/DDBJ databases">
        <title>Genomic Encyclopedia of Archaeal and Bacterial Type Strains, Phase II (KMG-II): from individual species to whole genera.</title>
        <authorList>
            <person name="Goeker M."/>
        </authorList>
    </citation>
    <scope>NUCLEOTIDE SEQUENCE [LARGE SCALE GENOMIC DNA]</scope>
    <source>
        <strain evidence="3 4">DSM 6779</strain>
    </source>
</reference>
<evidence type="ECO:0000313" key="4">
    <source>
        <dbReference type="Proteomes" id="UP000249239"/>
    </source>
</evidence>
<dbReference type="Gene3D" id="2.40.330.10">
    <property type="entry name" value="DNA-binding pseudobarrel domain"/>
    <property type="match status" value="1"/>
</dbReference>
<dbReference type="InterPro" id="IPR011335">
    <property type="entry name" value="Restrct_endonuc-II-like"/>
</dbReference>